<sequence>MTRIIERAPLIKRSGVLKIVIPSLARRDFRVSDSRESVQTKNEEKLALGEEWVR</sequence>
<reference evidence="1 2" key="1">
    <citation type="submission" date="2019-02" db="EMBL/GenBank/DDBJ databases">
        <title>Deep-cultivation of Planctomycetes and their phenomic and genomic characterization uncovers novel biology.</title>
        <authorList>
            <person name="Wiegand S."/>
            <person name="Jogler M."/>
            <person name="Boedeker C."/>
            <person name="Pinto D."/>
            <person name="Vollmers J."/>
            <person name="Rivas-Marin E."/>
            <person name="Kohn T."/>
            <person name="Peeters S.H."/>
            <person name="Heuer A."/>
            <person name="Rast P."/>
            <person name="Oberbeckmann S."/>
            <person name="Bunk B."/>
            <person name="Jeske O."/>
            <person name="Meyerdierks A."/>
            <person name="Storesund J.E."/>
            <person name="Kallscheuer N."/>
            <person name="Luecker S."/>
            <person name="Lage O.M."/>
            <person name="Pohl T."/>
            <person name="Merkel B.J."/>
            <person name="Hornburger P."/>
            <person name="Mueller R.-W."/>
            <person name="Bruemmer F."/>
            <person name="Labrenz M."/>
            <person name="Spormann A.M."/>
            <person name="Op Den Camp H."/>
            <person name="Overmann J."/>
            <person name="Amann R."/>
            <person name="Jetten M.S.M."/>
            <person name="Mascher T."/>
            <person name="Medema M.H."/>
            <person name="Devos D.P."/>
            <person name="Kaster A.-K."/>
            <person name="Ovreas L."/>
            <person name="Rohde M."/>
            <person name="Galperin M.Y."/>
            <person name="Jogler C."/>
        </authorList>
    </citation>
    <scope>NUCLEOTIDE SEQUENCE [LARGE SCALE GENOMIC DNA]</scope>
    <source>
        <strain evidence="1 2">KOR42</strain>
    </source>
</reference>
<comment type="caution">
    <text evidence="1">The sequence shown here is derived from an EMBL/GenBank/DDBJ whole genome shotgun (WGS) entry which is preliminary data.</text>
</comment>
<name>A0A5C5WMP5_9PLAN</name>
<accession>A0A5C5WMP5</accession>
<evidence type="ECO:0000313" key="1">
    <source>
        <dbReference type="EMBL" id="TWT51890.1"/>
    </source>
</evidence>
<dbReference type="Proteomes" id="UP000317243">
    <property type="component" value="Unassembled WGS sequence"/>
</dbReference>
<dbReference type="AlphaFoldDB" id="A0A5C5WMP5"/>
<organism evidence="1 2">
    <name type="scientific">Thalassoglobus neptunius</name>
    <dbReference type="NCBI Taxonomy" id="1938619"/>
    <lineage>
        <taxon>Bacteria</taxon>
        <taxon>Pseudomonadati</taxon>
        <taxon>Planctomycetota</taxon>
        <taxon>Planctomycetia</taxon>
        <taxon>Planctomycetales</taxon>
        <taxon>Planctomycetaceae</taxon>
        <taxon>Thalassoglobus</taxon>
    </lineage>
</organism>
<protein>
    <submittedName>
        <fullName evidence="1">Uncharacterized protein</fullName>
    </submittedName>
</protein>
<keyword evidence="2" id="KW-1185">Reference proteome</keyword>
<gene>
    <name evidence="1" type="ORF">KOR42_33640</name>
</gene>
<evidence type="ECO:0000313" key="2">
    <source>
        <dbReference type="Proteomes" id="UP000317243"/>
    </source>
</evidence>
<proteinExistence type="predicted"/>
<dbReference type="EMBL" id="SIHI01000010">
    <property type="protein sequence ID" value="TWT51890.1"/>
    <property type="molecule type" value="Genomic_DNA"/>
</dbReference>